<evidence type="ECO:0000313" key="3">
    <source>
        <dbReference type="Proteomes" id="UP000286415"/>
    </source>
</evidence>
<evidence type="ECO:0000313" key="2">
    <source>
        <dbReference type="EMBL" id="KAG5453985.1"/>
    </source>
</evidence>
<reference evidence="2 3" key="2">
    <citation type="journal article" date="2021" name="Genomics">
        <title>High-quality reference genome for Clonorchis sinensis.</title>
        <authorList>
            <person name="Young N.D."/>
            <person name="Stroehlein A.J."/>
            <person name="Kinkar L."/>
            <person name="Wang T."/>
            <person name="Sohn W.M."/>
            <person name="Chang B.C.H."/>
            <person name="Kaur P."/>
            <person name="Weisz D."/>
            <person name="Dudchenko O."/>
            <person name="Aiden E.L."/>
            <person name="Korhonen P.K."/>
            <person name="Gasser R.B."/>
        </authorList>
    </citation>
    <scope>NUCLEOTIDE SEQUENCE [LARGE SCALE GENOMIC DNA]</scope>
    <source>
        <strain evidence="2">Cs-k2</strain>
    </source>
</reference>
<feature type="compositionally biased region" description="Basic and acidic residues" evidence="1">
    <location>
        <begin position="49"/>
        <end position="58"/>
    </location>
</feature>
<sequence length="76" mass="8247">MASDNQSSRGGSAMQSAGILRPSSSVLHFYLDQHVNLLTDIASKRVDGKCSDLKKPTEGQDSQSDYPSFCRRALDA</sequence>
<accession>A0A8T1MYQ3</accession>
<name>A0A8T1MYQ3_CLOSI</name>
<dbReference type="Proteomes" id="UP000286415">
    <property type="component" value="Unassembled WGS sequence"/>
</dbReference>
<gene>
    <name evidence="2" type="ORF">CSKR_201885</name>
</gene>
<dbReference type="EMBL" id="NIRI02000010">
    <property type="protein sequence ID" value="KAG5453985.1"/>
    <property type="molecule type" value="Genomic_DNA"/>
</dbReference>
<evidence type="ECO:0000256" key="1">
    <source>
        <dbReference type="SAM" id="MobiDB-lite"/>
    </source>
</evidence>
<dbReference type="AlphaFoldDB" id="A0A8T1MYQ3"/>
<proteinExistence type="predicted"/>
<organism evidence="2 3">
    <name type="scientific">Clonorchis sinensis</name>
    <name type="common">Chinese liver fluke</name>
    <dbReference type="NCBI Taxonomy" id="79923"/>
    <lineage>
        <taxon>Eukaryota</taxon>
        <taxon>Metazoa</taxon>
        <taxon>Spiralia</taxon>
        <taxon>Lophotrochozoa</taxon>
        <taxon>Platyhelminthes</taxon>
        <taxon>Trematoda</taxon>
        <taxon>Digenea</taxon>
        <taxon>Opisthorchiida</taxon>
        <taxon>Opisthorchiata</taxon>
        <taxon>Opisthorchiidae</taxon>
        <taxon>Clonorchis</taxon>
    </lineage>
</organism>
<keyword evidence="3" id="KW-1185">Reference proteome</keyword>
<feature type="region of interest" description="Disordered" evidence="1">
    <location>
        <begin position="49"/>
        <end position="68"/>
    </location>
</feature>
<reference evidence="2 3" key="1">
    <citation type="journal article" date="2018" name="Biotechnol. Adv.">
        <title>Improved genomic resources and new bioinformatic workflow for the carcinogenic parasite Clonorchis sinensis: Biotechnological implications.</title>
        <authorList>
            <person name="Wang D."/>
            <person name="Korhonen P.K."/>
            <person name="Gasser R.B."/>
            <person name="Young N.D."/>
        </authorList>
    </citation>
    <scope>NUCLEOTIDE SEQUENCE [LARGE SCALE GENOMIC DNA]</scope>
    <source>
        <strain evidence="2">Cs-k2</strain>
    </source>
</reference>
<protein>
    <submittedName>
        <fullName evidence="2">Uncharacterized protein</fullName>
    </submittedName>
</protein>
<comment type="caution">
    <text evidence="2">The sequence shown here is derived from an EMBL/GenBank/DDBJ whole genome shotgun (WGS) entry which is preliminary data.</text>
</comment>